<dbReference type="InterPro" id="IPR029055">
    <property type="entry name" value="Ntn_hydrolases_N"/>
</dbReference>
<keyword evidence="5 9" id="KW-0378">Hydrolase</keyword>
<dbReference type="EMBL" id="BAAAQM010000025">
    <property type="protein sequence ID" value="GAA1978494.1"/>
    <property type="molecule type" value="Genomic_DNA"/>
</dbReference>
<name>A0ABN2S0Z1_9ACTN</name>
<dbReference type="Gene3D" id="3.60.20.40">
    <property type="match status" value="1"/>
</dbReference>
<evidence type="ECO:0000256" key="8">
    <source>
        <dbReference type="ARBA" id="ARBA00047417"/>
    </source>
</evidence>
<dbReference type="SUPFAM" id="SSF56235">
    <property type="entry name" value="N-terminal nucleophile aminohydrolases (Ntn hydrolases)"/>
    <property type="match status" value="1"/>
</dbReference>
<keyword evidence="6 9" id="KW-0865">Zymogen</keyword>
<comment type="caution">
    <text evidence="12">The sequence shown here is derived from an EMBL/GenBank/DDBJ whole genome shotgun (WGS) entry which is preliminary data.</text>
</comment>
<dbReference type="Gene3D" id="1.10.246.130">
    <property type="match status" value="1"/>
</dbReference>
<evidence type="ECO:0000256" key="3">
    <source>
        <dbReference type="ARBA" id="ARBA00009381"/>
    </source>
</evidence>
<comment type="catalytic activity">
    <reaction evidence="1 9">
        <text>an S-substituted glutathione + H2O = an S-substituted L-cysteinylglycine + L-glutamate</text>
        <dbReference type="Rhea" id="RHEA:59468"/>
        <dbReference type="ChEBI" id="CHEBI:15377"/>
        <dbReference type="ChEBI" id="CHEBI:29985"/>
        <dbReference type="ChEBI" id="CHEBI:90779"/>
        <dbReference type="ChEBI" id="CHEBI:143103"/>
        <dbReference type="EC" id="3.4.19.13"/>
    </reaction>
</comment>
<gene>
    <name evidence="12" type="primary">ggt</name>
    <name evidence="12" type="ORF">GCM10009838_44120</name>
</gene>
<feature type="region of interest" description="Disordered" evidence="10">
    <location>
        <begin position="383"/>
        <end position="411"/>
    </location>
</feature>
<dbReference type="InterPro" id="IPR043138">
    <property type="entry name" value="GGT_lsub"/>
</dbReference>
<evidence type="ECO:0000313" key="12">
    <source>
        <dbReference type="EMBL" id="GAA1978494.1"/>
    </source>
</evidence>
<reference evidence="12 13" key="1">
    <citation type="journal article" date="2019" name="Int. J. Syst. Evol. Microbiol.">
        <title>The Global Catalogue of Microorganisms (GCM) 10K type strain sequencing project: providing services to taxonomists for standard genome sequencing and annotation.</title>
        <authorList>
            <consortium name="The Broad Institute Genomics Platform"/>
            <consortium name="The Broad Institute Genome Sequencing Center for Infectious Disease"/>
            <person name="Wu L."/>
            <person name="Ma J."/>
        </authorList>
    </citation>
    <scope>NUCLEOTIDE SEQUENCE [LARGE SCALE GENOMIC DNA]</scope>
    <source>
        <strain evidence="12 13">JCM 16013</strain>
    </source>
</reference>
<keyword evidence="11" id="KW-0732">Signal</keyword>
<evidence type="ECO:0000256" key="6">
    <source>
        <dbReference type="ARBA" id="ARBA00023145"/>
    </source>
</evidence>
<evidence type="ECO:0000313" key="13">
    <source>
        <dbReference type="Proteomes" id="UP001499854"/>
    </source>
</evidence>
<dbReference type="EC" id="2.3.2.2" evidence="9"/>
<organism evidence="12 13">
    <name type="scientific">Catenulispora subtropica</name>
    <dbReference type="NCBI Taxonomy" id="450798"/>
    <lineage>
        <taxon>Bacteria</taxon>
        <taxon>Bacillati</taxon>
        <taxon>Actinomycetota</taxon>
        <taxon>Actinomycetes</taxon>
        <taxon>Catenulisporales</taxon>
        <taxon>Catenulisporaceae</taxon>
        <taxon>Catenulispora</taxon>
    </lineage>
</organism>
<dbReference type="PANTHER" id="PTHR43199:SF1">
    <property type="entry name" value="GLUTATHIONE HYDROLASE PROENZYME"/>
    <property type="match status" value="1"/>
</dbReference>
<proteinExistence type="inferred from homology"/>
<dbReference type="Pfam" id="PF01019">
    <property type="entry name" value="G_glu_transpept"/>
    <property type="match status" value="1"/>
</dbReference>
<dbReference type="InterPro" id="IPR000101">
    <property type="entry name" value="GGT_peptidase"/>
</dbReference>
<evidence type="ECO:0000256" key="5">
    <source>
        <dbReference type="ARBA" id="ARBA00022801"/>
    </source>
</evidence>
<evidence type="ECO:0000256" key="7">
    <source>
        <dbReference type="ARBA" id="ARBA00023315"/>
    </source>
</evidence>
<comment type="catalytic activity">
    <reaction evidence="2 9">
        <text>glutathione + H2O = L-cysteinylglycine + L-glutamate</text>
        <dbReference type="Rhea" id="RHEA:28807"/>
        <dbReference type="ChEBI" id="CHEBI:15377"/>
        <dbReference type="ChEBI" id="CHEBI:29985"/>
        <dbReference type="ChEBI" id="CHEBI:57925"/>
        <dbReference type="ChEBI" id="CHEBI:61694"/>
        <dbReference type="EC" id="3.4.19.13"/>
    </reaction>
</comment>
<evidence type="ECO:0000256" key="10">
    <source>
        <dbReference type="SAM" id="MobiDB-lite"/>
    </source>
</evidence>
<evidence type="ECO:0000256" key="1">
    <source>
        <dbReference type="ARBA" id="ARBA00001049"/>
    </source>
</evidence>
<keyword evidence="7 9" id="KW-0012">Acyltransferase</keyword>
<keyword evidence="4 9" id="KW-0808">Transferase</keyword>
<dbReference type="EC" id="3.4.19.13" evidence="9"/>
<comment type="PTM">
    <text evidence="9">Cleaved by autocatalysis into a large and a small subunit.</text>
</comment>
<dbReference type="NCBIfam" id="TIGR00066">
    <property type="entry name" value="g_glut_trans"/>
    <property type="match status" value="1"/>
</dbReference>
<feature type="chain" id="PRO_5047084757" description="Glutathione hydrolase proenzyme" evidence="11">
    <location>
        <begin position="31"/>
        <end position="618"/>
    </location>
</feature>
<dbReference type="RefSeq" id="WP_344658977.1">
    <property type="nucleotide sequence ID" value="NZ_BAAAQM010000025.1"/>
</dbReference>
<dbReference type="PANTHER" id="PTHR43199">
    <property type="entry name" value="GLUTATHIONE HYDROLASE"/>
    <property type="match status" value="1"/>
</dbReference>
<feature type="signal peptide" evidence="11">
    <location>
        <begin position="1"/>
        <end position="30"/>
    </location>
</feature>
<dbReference type="Proteomes" id="UP001499854">
    <property type="component" value="Unassembled WGS sequence"/>
</dbReference>
<comment type="pathway">
    <text evidence="9">Sulfur metabolism; glutathione metabolism.</text>
</comment>
<dbReference type="InterPro" id="IPR051792">
    <property type="entry name" value="GGT_bact"/>
</dbReference>
<comment type="similarity">
    <text evidence="3 9">Belongs to the gamma-glutamyltransferase family.</text>
</comment>
<dbReference type="InterPro" id="IPR043137">
    <property type="entry name" value="GGT_ssub_C"/>
</dbReference>
<evidence type="ECO:0000256" key="2">
    <source>
        <dbReference type="ARBA" id="ARBA00001089"/>
    </source>
</evidence>
<sequence length="618" mass="63462">MPTPTRRRSRTVAALVTAAALTTSLSAARAAPDGRHPGEPPRTPVATGYGGAVASVSPYATQVGLDVLKHGGNAVDAAVATAAALGVTEPYSAGIGGGGFFVYYDARSHKVSTIDGRETGPAAMNTDFFIDPATGQPLAFTDAVNSGLSVGVPGTLKTWTTALDKWGSISLKKALQGGIDVAQNGFIVDPTFNGFTALNQTRFSQIAPTAQLFLPHGAPPAVGSVFKNPDLANTYKLIAKDGPDVFYKGVLGQEVANTAQHPPTIANPTMNFRPGVLTAADIAAYTAPVQAPTHVRYQGLDVYSIAPPSSGGTTVGEALNILSNFDVSPADQVQALHLYDEASRIAFADRNRWVGDAAFNDVPVKGLTSAAYGKERSCLISPTSTLTSPVAPGDPSAPGGGTTCPGGAPVGTEVTGTEGLSTTHLVTADKWGDVVSYTLTIEQTGGSAITVPGRGFLLNNEMTDFDFTPIHPGAPDPNLPDAGKRPRSSMSPTIVLKDGRPYMAVGSPGGASIITTVLQILVNHLDLGMSLPDAIAAPRASQRDRSVTDAEPAFLNLPQVPALKALGENFVLVAPSGTPTPEIGAATGLQFLPNGEIQAAAEPARRGGGAAMVVHPAR</sequence>
<comment type="catalytic activity">
    <reaction evidence="8 9">
        <text>an N-terminal (5-L-glutamyl)-[peptide] + an alpha-amino acid = 5-L-glutamyl amino acid + an N-terminal L-alpha-aminoacyl-[peptide]</text>
        <dbReference type="Rhea" id="RHEA:23904"/>
        <dbReference type="Rhea" id="RHEA-COMP:9780"/>
        <dbReference type="Rhea" id="RHEA-COMP:9795"/>
        <dbReference type="ChEBI" id="CHEBI:77644"/>
        <dbReference type="ChEBI" id="CHEBI:78597"/>
        <dbReference type="ChEBI" id="CHEBI:78599"/>
        <dbReference type="ChEBI" id="CHEBI:78608"/>
        <dbReference type="EC" id="2.3.2.2"/>
    </reaction>
</comment>
<keyword evidence="13" id="KW-1185">Reference proteome</keyword>
<accession>A0ABN2S0Z1</accession>
<feature type="region of interest" description="Disordered" evidence="10">
    <location>
        <begin position="27"/>
        <end position="49"/>
    </location>
</feature>
<dbReference type="PRINTS" id="PR01210">
    <property type="entry name" value="GGTRANSPTASE"/>
</dbReference>
<comment type="subunit">
    <text evidence="9">This enzyme consists of two polypeptide chains, which are synthesized in precursor form from a single polypeptide.</text>
</comment>
<evidence type="ECO:0000256" key="11">
    <source>
        <dbReference type="SAM" id="SignalP"/>
    </source>
</evidence>
<protein>
    <recommendedName>
        <fullName evidence="9">Glutathione hydrolase proenzyme</fullName>
        <ecNumber evidence="9">2.3.2.2</ecNumber>
        <ecNumber evidence="9">3.4.19.13</ecNumber>
    </recommendedName>
    <component>
        <recommendedName>
            <fullName evidence="9">Glutathione hydrolase large chain</fullName>
        </recommendedName>
    </component>
    <component>
        <recommendedName>
            <fullName evidence="9">Glutathione hydrolase small chain</fullName>
        </recommendedName>
    </component>
</protein>
<keyword evidence="9" id="KW-0317">Glutathione biosynthesis</keyword>
<evidence type="ECO:0000256" key="4">
    <source>
        <dbReference type="ARBA" id="ARBA00022679"/>
    </source>
</evidence>
<evidence type="ECO:0000256" key="9">
    <source>
        <dbReference type="RuleBase" id="RU368036"/>
    </source>
</evidence>